<evidence type="ECO:0000313" key="10">
    <source>
        <dbReference type="EMBL" id="CAE0794550.1"/>
    </source>
</evidence>
<evidence type="ECO:0000256" key="2">
    <source>
        <dbReference type="ARBA" id="ARBA00022448"/>
    </source>
</evidence>
<proteinExistence type="predicted"/>
<dbReference type="Gene3D" id="3.40.50.720">
    <property type="entry name" value="NAD(P)-binding Rossmann-like Domain"/>
    <property type="match status" value="2"/>
</dbReference>
<evidence type="ECO:0000256" key="5">
    <source>
        <dbReference type="ARBA" id="ARBA00023065"/>
    </source>
</evidence>
<dbReference type="InterPro" id="IPR010420">
    <property type="entry name" value="CASTOR/POLLUX/SYM8_dom"/>
</dbReference>
<protein>
    <recommendedName>
        <fullName evidence="9">CASTOR/POLLUX/SYM8 ion channel conserved domain-containing protein</fullName>
    </recommendedName>
</protein>
<evidence type="ECO:0000256" key="6">
    <source>
        <dbReference type="ARBA" id="ARBA00023136"/>
    </source>
</evidence>
<evidence type="ECO:0000256" key="1">
    <source>
        <dbReference type="ARBA" id="ARBA00004127"/>
    </source>
</evidence>
<comment type="subcellular location">
    <subcellularLocation>
        <location evidence="1">Endomembrane system</location>
        <topology evidence="1">Multi-pass membrane protein</topology>
    </subcellularLocation>
</comment>
<evidence type="ECO:0000256" key="3">
    <source>
        <dbReference type="ARBA" id="ARBA00022692"/>
    </source>
</evidence>
<keyword evidence="5" id="KW-0406">Ion transport</keyword>
<feature type="transmembrane region" description="Helical" evidence="8">
    <location>
        <begin position="130"/>
        <end position="153"/>
    </location>
</feature>
<evidence type="ECO:0000256" key="4">
    <source>
        <dbReference type="ARBA" id="ARBA00022989"/>
    </source>
</evidence>
<dbReference type="GO" id="GO:0012505">
    <property type="term" value="C:endomembrane system"/>
    <property type="evidence" value="ECO:0007669"/>
    <property type="project" value="UniProtKB-SubCell"/>
</dbReference>
<keyword evidence="6 8" id="KW-0472">Membrane</keyword>
<sequence length="743" mass="82962">MQVDALTARNRLLREHASPAVWELINETKTAEKEVCQSGSSELKTLFATIRDFFPHHGDDEASGWPTAIFLVLLALAFWKTCSWLSKEVSKLQRLKKMVPAADLHHYNINQFFSYRADYYLSTQSYAKPLALGAFTLIIISIGGFLKCGLTGITLGSSFWDSWIYVVDTSAHADEETTTERVSALLSTVGGMFIFATMIGLINDAFAQQLESLQYGSSPVLECGHVVILGWSDKLMPLLKELALAAESEGGGVIAVLADQDKQDMEAEIDQANLDLRGSIIVCRKGSPTQASSLDHVSVKTAKAIICLSPTDAGLTADEVDGYVMQVILCLKGMDPKGHVVSELQDVDNVPLTQLVGGDIVECVVAHDFIGRLIVQSGRQPGLAQVLESLLGFGGSEFYMQQWPELVGCRFGDVLFQFAHAIPIGVIKEDGTTLLSPENEYEVEDTDELIVLAEDDDSYEPAPNPFLRLGRELSFVMTSDTSFLRRSTVESILVVGWRRDLGDIMDELNSSVPENSEVTLFSDQPNDDGLRERMLETDGRKSVSKMTNLVISHVVGNQVCRADLEMLPLEKYTTVFILHEEYKNIQEADGRILTTLFLLRDIHQKRAKTMKVDREHLTIISEVLDPRTREQMVMAGVRDYVMSNEVVSAALAMVAECRPVNKILREILSNEGVEIYIRPLEQYYRKKDLSMSFFDVMLMVRECSGHILMGYVPEPGMILLNPDDKLRRRRWKPEELLIVLSQD</sequence>
<reference evidence="10" key="1">
    <citation type="submission" date="2021-01" db="EMBL/GenBank/DDBJ databases">
        <authorList>
            <person name="Corre E."/>
            <person name="Pelletier E."/>
            <person name="Niang G."/>
            <person name="Scheremetjew M."/>
            <person name="Finn R."/>
            <person name="Kale V."/>
            <person name="Holt S."/>
            <person name="Cochrane G."/>
            <person name="Meng A."/>
            <person name="Brown T."/>
            <person name="Cohen L."/>
        </authorList>
    </citation>
    <scope>NUCLEOTIDE SEQUENCE</scope>
    <source>
        <strain evidence="10">CCMP1594</strain>
    </source>
</reference>
<keyword evidence="2" id="KW-0813">Transport</keyword>
<dbReference type="EMBL" id="HBJA01017712">
    <property type="protein sequence ID" value="CAE0794550.1"/>
    <property type="molecule type" value="Transcribed_RNA"/>
</dbReference>
<dbReference type="GO" id="GO:0034220">
    <property type="term" value="P:monoatomic ion transmembrane transport"/>
    <property type="evidence" value="ECO:0007669"/>
    <property type="project" value="UniProtKB-KW"/>
</dbReference>
<dbReference type="PANTHER" id="PTHR31563">
    <property type="entry name" value="ION CHANNEL POLLUX-RELATED"/>
    <property type="match status" value="1"/>
</dbReference>
<dbReference type="Pfam" id="PF06241">
    <property type="entry name" value="Castor_Poll_mid"/>
    <property type="match status" value="1"/>
</dbReference>
<dbReference type="InterPro" id="IPR036291">
    <property type="entry name" value="NAD(P)-bd_dom_sf"/>
</dbReference>
<organism evidence="10">
    <name type="scientific">Eutreptiella gymnastica</name>
    <dbReference type="NCBI Taxonomy" id="73025"/>
    <lineage>
        <taxon>Eukaryota</taxon>
        <taxon>Discoba</taxon>
        <taxon>Euglenozoa</taxon>
        <taxon>Euglenida</taxon>
        <taxon>Spirocuta</taxon>
        <taxon>Euglenophyceae</taxon>
        <taxon>Eutreptiales</taxon>
        <taxon>Eutreptiaceae</taxon>
        <taxon>Eutreptiella</taxon>
    </lineage>
</organism>
<keyword evidence="7" id="KW-0407">Ion channel</keyword>
<dbReference type="AlphaFoldDB" id="A0A7S4CE23"/>
<name>A0A7S4CE23_9EUGL</name>
<evidence type="ECO:0000256" key="7">
    <source>
        <dbReference type="ARBA" id="ARBA00023303"/>
    </source>
</evidence>
<dbReference type="InterPro" id="IPR044849">
    <property type="entry name" value="CASTOR/POLLUX/SYM8-like"/>
</dbReference>
<dbReference type="SUPFAM" id="SSF51735">
    <property type="entry name" value="NAD(P)-binding Rossmann-fold domains"/>
    <property type="match status" value="1"/>
</dbReference>
<dbReference type="PANTHER" id="PTHR31563:SF10">
    <property type="entry name" value="ION CHANNEL POLLUX-RELATED"/>
    <property type="match status" value="1"/>
</dbReference>
<keyword evidence="3 8" id="KW-0812">Transmembrane</keyword>
<feature type="domain" description="CASTOR/POLLUX/SYM8 ion channel conserved" evidence="9">
    <location>
        <begin position="367"/>
        <end position="463"/>
    </location>
</feature>
<feature type="transmembrane region" description="Helical" evidence="8">
    <location>
        <begin position="65"/>
        <end position="86"/>
    </location>
</feature>
<evidence type="ECO:0000256" key="8">
    <source>
        <dbReference type="SAM" id="Phobius"/>
    </source>
</evidence>
<keyword evidence="4 8" id="KW-1133">Transmembrane helix</keyword>
<evidence type="ECO:0000259" key="9">
    <source>
        <dbReference type="Pfam" id="PF06241"/>
    </source>
</evidence>
<gene>
    <name evidence="10" type="ORF">EGYM00163_LOCUS5668</name>
</gene>
<accession>A0A7S4CE23</accession>